<evidence type="ECO:0000256" key="1">
    <source>
        <dbReference type="SAM" id="MobiDB-lite"/>
    </source>
</evidence>
<protein>
    <submittedName>
        <fullName evidence="2">Uncharacterized protein</fullName>
    </submittedName>
</protein>
<feature type="compositionally biased region" description="Basic and acidic residues" evidence="1">
    <location>
        <begin position="153"/>
        <end position="168"/>
    </location>
</feature>
<keyword evidence="3" id="KW-1185">Reference proteome</keyword>
<feature type="region of interest" description="Disordered" evidence="1">
    <location>
        <begin position="1"/>
        <end position="21"/>
    </location>
</feature>
<proteinExistence type="predicted"/>
<organism evidence="2 3">
    <name type="scientific">Dactylonectria estremocensis</name>
    <dbReference type="NCBI Taxonomy" id="1079267"/>
    <lineage>
        <taxon>Eukaryota</taxon>
        <taxon>Fungi</taxon>
        <taxon>Dikarya</taxon>
        <taxon>Ascomycota</taxon>
        <taxon>Pezizomycotina</taxon>
        <taxon>Sordariomycetes</taxon>
        <taxon>Hypocreomycetidae</taxon>
        <taxon>Hypocreales</taxon>
        <taxon>Nectriaceae</taxon>
        <taxon>Dactylonectria</taxon>
    </lineage>
</organism>
<reference evidence="2" key="1">
    <citation type="journal article" date="2021" name="Nat. Commun.">
        <title>Genetic determinants of endophytism in the Arabidopsis root mycobiome.</title>
        <authorList>
            <person name="Mesny F."/>
            <person name="Miyauchi S."/>
            <person name="Thiergart T."/>
            <person name="Pickel B."/>
            <person name="Atanasova L."/>
            <person name="Karlsson M."/>
            <person name="Huettel B."/>
            <person name="Barry K.W."/>
            <person name="Haridas S."/>
            <person name="Chen C."/>
            <person name="Bauer D."/>
            <person name="Andreopoulos W."/>
            <person name="Pangilinan J."/>
            <person name="LaButti K."/>
            <person name="Riley R."/>
            <person name="Lipzen A."/>
            <person name="Clum A."/>
            <person name="Drula E."/>
            <person name="Henrissat B."/>
            <person name="Kohler A."/>
            <person name="Grigoriev I.V."/>
            <person name="Martin F.M."/>
            <person name="Hacquard S."/>
        </authorList>
    </citation>
    <scope>NUCLEOTIDE SEQUENCE</scope>
    <source>
        <strain evidence="2">MPI-CAGE-AT-0021</strain>
    </source>
</reference>
<feature type="compositionally biased region" description="Polar residues" evidence="1">
    <location>
        <begin position="95"/>
        <end position="112"/>
    </location>
</feature>
<dbReference type="AlphaFoldDB" id="A0A9P9ENT3"/>
<dbReference type="OrthoDB" id="4815524at2759"/>
<evidence type="ECO:0000313" key="3">
    <source>
        <dbReference type="Proteomes" id="UP000717696"/>
    </source>
</evidence>
<dbReference type="Proteomes" id="UP000717696">
    <property type="component" value="Unassembled WGS sequence"/>
</dbReference>
<dbReference type="EMBL" id="JAGMUU010000013">
    <property type="protein sequence ID" value="KAH7140489.1"/>
    <property type="molecule type" value="Genomic_DNA"/>
</dbReference>
<evidence type="ECO:0000313" key="2">
    <source>
        <dbReference type="EMBL" id="KAH7140489.1"/>
    </source>
</evidence>
<gene>
    <name evidence="2" type="ORF">B0J13DRAFT_446274</name>
</gene>
<sequence>MESSEVSKKMLPPCTGSTKTQYGLPCAHRLLELARQDEPLKEDLDPFWHIKRSRDIDDPLLQIKRLPMGIPKGRPRNSEPFGNERAIPEQEFAPQGSTRSGVQRSARRNYSQFELGPTLDEEDATDLHDQQPQRKQRKVAVSVTTQAARQQPKRQEDTNKPIERHIALDVEETPEITESSPTREKKRLGTALLLQRIRKLPGEEFNN</sequence>
<feature type="region of interest" description="Disordered" evidence="1">
    <location>
        <begin position="67"/>
        <end position="187"/>
    </location>
</feature>
<comment type="caution">
    <text evidence="2">The sequence shown here is derived from an EMBL/GenBank/DDBJ whole genome shotgun (WGS) entry which is preliminary data.</text>
</comment>
<name>A0A9P9ENT3_9HYPO</name>
<accession>A0A9P9ENT3</accession>